<keyword evidence="4" id="KW-1185">Reference proteome</keyword>
<feature type="compositionally biased region" description="Basic residues" evidence="1">
    <location>
        <begin position="1"/>
        <end position="12"/>
    </location>
</feature>
<feature type="region of interest" description="Disordered" evidence="1">
    <location>
        <begin position="1"/>
        <end position="56"/>
    </location>
</feature>
<proteinExistence type="predicted"/>
<evidence type="ECO:0000313" key="3">
    <source>
        <dbReference type="EMBL" id="KAL1188098.1"/>
    </source>
</evidence>
<reference evidence="3 4" key="1">
    <citation type="submission" date="2024-04" db="EMBL/GenBank/DDBJ databases">
        <title>Genome assembly C_amara_ONT_v2.</title>
        <authorList>
            <person name="Yant L."/>
            <person name="Moore C."/>
            <person name="Slenker M."/>
        </authorList>
    </citation>
    <scope>NUCLEOTIDE SEQUENCE [LARGE SCALE GENOMIC DNA]</scope>
    <source>
        <tissue evidence="3">Leaf</tissue>
    </source>
</reference>
<dbReference type="InterPro" id="IPR004312">
    <property type="entry name" value="ATHILA_Orf1_C"/>
</dbReference>
<name>A0ABD0Z068_CARAN</name>
<dbReference type="AlphaFoldDB" id="A0ABD0Z068"/>
<dbReference type="EMBL" id="JBANAX010000931">
    <property type="protein sequence ID" value="KAL1188098.1"/>
    <property type="molecule type" value="Genomic_DNA"/>
</dbReference>
<sequence length="458" mass="52047">MPPRKKTRHSKKNTTVATTSAPSPPPAHRSPCEPVNLTTQAGVPTSSPRHPWPRLENKRIRVDRDWANSPKEETEKPECINRPISETWDDYDTLFYNAWLNVEMLPTWLIDYPTLSSLGINADVTRILTAIGLGKMPTTKYVLYPDLARQLLSTCQVYYENEHNKTAQEGYLTFMCRGMRYRIDFLDLCELYGFNSAPTYTELPTEWVDLQIFWSHFGTGQYNSRHSLLKDIRHPALRYVPRVLGNTILCKLDATHMRKSDLILLSSGTRHFFPSNFWTVDDPCADLNLGAVFAHHLTTYKSKAFAKQPVESVGSLLTPIFAYFHIDIGTAKMISADARMDIAHLQRIHWIKKDMQWVFNDSDGTTMLFKLPQTCYTSLEAHGYHNLRFWLPPALLTIFPGRPIRHGASSRAPPSATEDDLAGAHLPGLEFPEPPAGYEAHTPLFGSTRLLLCDRCGD</sequence>
<feature type="compositionally biased region" description="Polar residues" evidence="1">
    <location>
        <begin position="36"/>
        <end position="48"/>
    </location>
</feature>
<evidence type="ECO:0000313" key="4">
    <source>
        <dbReference type="Proteomes" id="UP001558713"/>
    </source>
</evidence>
<organism evidence="3 4">
    <name type="scientific">Cardamine amara subsp. amara</name>
    <dbReference type="NCBI Taxonomy" id="228776"/>
    <lineage>
        <taxon>Eukaryota</taxon>
        <taxon>Viridiplantae</taxon>
        <taxon>Streptophyta</taxon>
        <taxon>Embryophyta</taxon>
        <taxon>Tracheophyta</taxon>
        <taxon>Spermatophyta</taxon>
        <taxon>Magnoliopsida</taxon>
        <taxon>eudicotyledons</taxon>
        <taxon>Gunneridae</taxon>
        <taxon>Pentapetalae</taxon>
        <taxon>rosids</taxon>
        <taxon>malvids</taxon>
        <taxon>Brassicales</taxon>
        <taxon>Brassicaceae</taxon>
        <taxon>Cardamineae</taxon>
        <taxon>Cardamine</taxon>
    </lineage>
</organism>
<protein>
    <recommendedName>
        <fullName evidence="2">Arabidopsis retrotransposon Orf1 C-terminal domain-containing protein</fullName>
    </recommendedName>
</protein>
<feature type="domain" description="Arabidopsis retrotransposon Orf1 C-terminal" evidence="2">
    <location>
        <begin position="101"/>
        <end position="382"/>
    </location>
</feature>
<comment type="caution">
    <text evidence="3">The sequence shown here is derived from an EMBL/GenBank/DDBJ whole genome shotgun (WGS) entry which is preliminary data.</text>
</comment>
<gene>
    <name evidence="3" type="ORF">V5N11_003133</name>
</gene>
<dbReference type="Proteomes" id="UP001558713">
    <property type="component" value="Unassembled WGS sequence"/>
</dbReference>
<evidence type="ECO:0000256" key="1">
    <source>
        <dbReference type="SAM" id="MobiDB-lite"/>
    </source>
</evidence>
<feature type="region of interest" description="Disordered" evidence="1">
    <location>
        <begin position="407"/>
        <end position="426"/>
    </location>
</feature>
<accession>A0ABD0Z068</accession>
<dbReference type="Pfam" id="PF03078">
    <property type="entry name" value="ATHILA"/>
    <property type="match status" value="1"/>
</dbReference>
<evidence type="ECO:0000259" key="2">
    <source>
        <dbReference type="Pfam" id="PF03078"/>
    </source>
</evidence>